<feature type="region of interest" description="Disordered" evidence="2">
    <location>
        <begin position="42"/>
        <end position="96"/>
    </location>
</feature>
<keyword evidence="1" id="KW-0378">Hydrolase</keyword>
<feature type="compositionally biased region" description="Low complexity" evidence="2">
    <location>
        <begin position="65"/>
        <end position="75"/>
    </location>
</feature>
<dbReference type="InterPro" id="IPR005754">
    <property type="entry name" value="Sortase"/>
</dbReference>
<comment type="caution">
    <text evidence="3">The sequence shown here is derived from an EMBL/GenBank/DDBJ whole genome shotgun (WGS) entry which is preliminary data.</text>
</comment>
<dbReference type="AlphaFoldDB" id="A0A839DLM0"/>
<evidence type="ECO:0008006" key="5">
    <source>
        <dbReference type="Google" id="ProtNLM"/>
    </source>
</evidence>
<evidence type="ECO:0000256" key="2">
    <source>
        <dbReference type="SAM" id="MobiDB-lite"/>
    </source>
</evidence>
<reference evidence="3 4" key="1">
    <citation type="submission" date="2020-07" db="EMBL/GenBank/DDBJ databases">
        <title>Sequencing the genomes of 1000 actinobacteria strains.</title>
        <authorList>
            <person name="Klenk H.-P."/>
        </authorList>
    </citation>
    <scope>NUCLEOTIDE SEQUENCE [LARGE SCALE GENOMIC DNA]</scope>
    <source>
        <strain evidence="3 4">DSM 45975</strain>
    </source>
</reference>
<dbReference type="Proteomes" id="UP000569329">
    <property type="component" value="Unassembled WGS sequence"/>
</dbReference>
<dbReference type="InterPro" id="IPR023365">
    <property type="entry name" value="Sortase_dom-sf"/>
</dbReference>
<dbReference type="Gene3D" id="2.40.260.10">
    <property type="entry name" value="Sortase"/>
    <property type="match status" value="1"/>
</dbReference>
<organism evidence="3 4">
    <name type="scientific">Halosaccharopolyspora lacisalsi</name>
    <dbReference type="NCBI Taxonomy" id="1000566"/>
    <lineage>
        <taxon>Bacteria</taxon>
        <taxon>Bacillati</taxon>
        <taxon>Actinomycetota</taxon>
        <taxon>Actinomycetes</taxon>
        <taxon>Pseudonocardiales</taxon>
        <taxon>Pseudonocardiaceae</taxon>
        <taxon>Halosaccharopolyspora</taxon>
    </lineage>
</organism>
<dbReference type="RefSeq" id="WP_328795823.1">
    <property type="nucleotide sequence ID" value="NZ_JACGWZ010000001.1"/>
</dbReference>
<name>A0A839DLM0_9PSEU</name>
<dbReference type="GO" id="GO:0016787">
    <property type="term" value="F:hydrolase activity"/>
    <property type="evidence" value="ECO:0007669"/>
    <property type="project" value="UniProtKB-KW"/>
</dbReference>
<dbReference type="Pfam" id="PF04203">
    <property type="entry name" value="Sortase"/>
    <property type="match status" value="1"/>
</dbReference>
<gene>
    <name evidence="3" type="ORF">FHX42_000181</name>
</gene>
<dbReference type="EMBL" id="JACGWZ010000001">
    <property type="protein sequence ID" value="MBA8822852.1"/>
    <property type="molecule type" value="Genomic_DNA"/>
</dbReference>
<dbReference type="CDD" id="cd05829">
    <property type="entry name" value="Sortase_F"/>
    <property type="match status" value="1"/>
</dbReference>
<proteinExistence type="predicted"/>
<protein>
    <recommendedName>
        <fullName evidence="5">Sortase family protein</fullName>
    </recommendedName>
</protein>
<keyword evidence="4" id="KW-1185">Reference proteome</keyword>
<evidence type="ECO:0000256" key="1">
    <source>
        <dbReference type="ARBA" id="ARBA00022801"/>
    </source>
</evidence>
<dbReference type="SUPFAM" id="SSF63817">
    <property type="entry name" value="Sortase"/>
    <property type="match status" value="1"/>
</dbReference>
<accession>A0A839DLM0</accession>
<dbReference type="InterPro" id="IPR042001">
    <property type="entry name" value="Sortase_F"/>
</dbReference>
<evidence type="ECO:0000313" key="3">
    <source>
        <dbReference type="EMBL" id="MBA8822852.1"/>
    </source>
</evidence>
<evidence type="ECO:0000313" key="4">
    <source>
        <dbReference type="Proteomes" id="UP000569329"/>
    </source>
</evidence>
<sequence length="230" mass="24028">MTEGRRDRRRLTALVLAGAVGLAAVVAVVAGALMTNGAVKGGAEEAAAPPPSSTAEVTRPPSSLPSRDPAVSRSSPPRPVHISEGQPPGTIRLPDGGTAELVHEELDESGTLPIPESLGEATWWGAGLDASEGATVLAGHVNWNGRTGPFAELWDASVGQRVTVTGQRGREFTYRIAELVTVDKDELPRRATELFGQGGDHRLALVTCGGRFVGGDRGYSENRIVIAEPV</sequence>